<dbReference type="Pfam" id="PF13976">
    <property type="entry name" value="gag_pre-integrs"/>
    <property type="match status" value="1"/>
</dbReference>
<dbReference type="EMBL" id="KN834832">
    <property type="protein sequence ID" value="KIK53229.1"/>
    <property type="molecule type" value="Genomic_DNA"/>
</dbReference>
<reference evidence="2 3" key="1">
    <citation type="submission" date="2014-04" db="EMBL/GenBank/DDBJ databases">
        <title>Evolutionary Origins and Diversification of the Mycorrhizal Mutualists.</title>
        <authorList>
            <consortium name="DOE Joint Genome Institute"/>
            <consortium name="Mycorrhizal Genomics Consortium"/>
            <person name="Kohler A."/>
            <person name="Kuo A."/>
            <person name="Nagy L.G."/>
            <person name="Floudas D."/>
            <person name="Copeland A."/>
            <person name="Barry K.W."/>
            <person name="Cichocki N."/>
            <person name="Veneault-Fourrey C."/>
            <person name="LaButti K."/>
            <person name="Lindquist E.A."/>
            <person name="Lipzen A."/>
            <person name="Lundell T."/>
            <person name="Morin E."/>
            <person name="Murat C."/>
            <person name="Riley R."/>
            <person name="Ohm R."/>
            <person name="Sun H."/>
            <person name="Tunlid A."/>
            <person name="Henrissat B."/>
            <person name="Grigoriev I.V."/>
            <person name="Hibbett D.S."/>
            <person name="Martin F."/>
        </authorList>
    </citation>
    <scope>NUCLEOTIDE SEQUENCE [LARGE SCALE GENOMIC DNA]</scope>
    <source>
        <strain evidence="2 3">FD-317 M1</strain>
    </source>
</reference>
<gene>
    <name evidence="2" type="ORF">GYMLUDRAFT_179263</name>
</gene>
<evidence type="ECO:0000313" key="3">
    <source>
        <dbReference type="Proteomes" id="UP000053593"/>
    </source>
</evidence>
<feature type="non-terminal residue" evidence="2">
    <location>
        <position position="1"/>
    </location>
</feature>
<name>A0A0D0BUF9_9AGAR</name>
<dbReference type="Proteomes" id="UP000053593">
    <property type="component" value="Unassembled WGS sequence"/>
</dbReference>
<keyword evidence="3" id="KW-1185">Reference proteome</keyword>
<dbReference type="AlphaFoldDB" id="A0A0D0BUF9"/>
<sequence>NNTILTATVNFQNISYLNGHSIVYLHMSHYTSAMVSNTCLLDLTLWHWHLRYIDHKTIKSMVKLKLVKGLIITDSTQPDPICEHCLAGKQY</sequence>
<dbReference type="HOGENOM" id="CLU_2432844_0_0_1"/>
<organism evidence="2 3">
    <name type="scientific">Collybiopsis luxurians FD-317 M1</name>
    <dbReference type="NCBI Taxonomy" id="944289"/>
    <lineage>
        <taxon>Eukaryota</taxon>
        <taxon>Fungi</taxon>
        <taxon>Dikarya</taxon>
        <taxon>Basidiomycota</taxon>
        <taxon>Agaricomycotina</taxon>
        <taxon>Agaricomycetes</taxon>
        <taxon>Agaricomycetidae</taxon>
        <taxon>Agaricales</taxon>
        <taxon>Marasmiineae</taxon>
        <taxon>Omphalotaceae</taxon>
        <taxon>Collybiopsis</taxon>
        <taxon>Collybiopsis luxurians</taxon>
    </lineage>
</organism>
<evidence type="ECO:0000259" key="1">
    <source>
        <dbReference type="Pfam" id="PF13976"/>
    </source>
</evidence>
<evidence type="ECO:0000313" key="2">
    <source>
        <dbReference type="EMBL" id="KIK53229.1"/>
    </source>
</evidence>
<dbReference type="InterPro" id="IPR025724">
    <property type="entry name" value="GAG-pre-integrase_dom"/>
</dbReference>
<feature type="domain" description="GAG-pre-integrase" evidence="1">
    <location>
        <begin position="32"/>
        <end position="90"/>
    </location>
</feature>
<proteinExistence type="predicted"/>
<dbReference type="OrthoDB" id="7691805at2759"/>
<protein>
    <recommendedName>
        <fullName evidence="1">GAG-pre-integrase domain-containing protein</fullName>
    </recommendedName>
</protein>
<accession>A0A0D0BUF9</accession>